<feature type="domain" description="FAD-dependent protein C-terminal" evidence="2">
    <location>
        <begin position="281"/>
        <end position="473"/>
    </location>
</feature>
<evidence type="ECO:0000259" key="2">
    <source>
        <dbReference type="Pfam" id="PF21688"/>
    </source>
</evidence>
<dbReference type="Gene3D" id="3.50.50.60">
    <property type="entry name" value="FAD/NAD(P)-binding domain"/>
    <property type="match status" value="2"/>
</dbReference>
<evidence type="ECO:0000313" key="4">
    <source>
        <dbReference type="Proteomes" id="UP000006875"/>
    </source>
</evidence>
<dbReference type="HOGENOM" id="CLU_028644_3_0_0"/>
<dbReference type="Proteomes" id="UP000006875">
    <property type="component" value="Chromosome"/>
</dbReference>
<dbReference type="STRING" id="572544.Ilyop_0972"/>
<accession>E3H955</accession>
<dbReference type="GO" id="GO:0016491">
    <property type="term" value="F:oxidoreductase activity"/>
    <property type="evidence" value="ECO:0007669"/>
    <property type="project" value="InterPro"/>
</dbReference>
<feature type="domain" description="FAD/NAD(P)-binding" evidence="1">
    <location>
        <begin position="93"/>
        <end position="266"/>
    </location>
</feature>
<dbReference type="Gene3D" id="3.30.70.2700">
    <property type="match status" value="1"/>
</dbReference>
<dbReference type="Pfam" id="PF21688">
    <property type="entry name" value="FAD-depend_C"/>
    <property type="match status" value="1"/>
</dbReference>
<dbReference type="KEGG" id="ipo:Ilyop_0972"/>
<proteinExistence type="predicted"/>
<dbReference type="EMBL" id="CP002281">
    <property type="protein sequence ID" value="ADO82754.1"/>
    <property type="molecule type" value="Genomic_DNA"/>
</dbReference>
<protein>
    <submittedName>
        <fullName evidence="3">FAD-dependent pyridine nucleotide-disulfide oxidoreductase</fullName>
    </submittedName>
</protein>
<dbReference type="InterPro" id="IPR028348">
    <property type="entry name" value="FAD-binding_protein"/>
</dbReference>
<dbReference type="InterPro" id="IPR036188">
    <property type="entry name" value="FAD/NAD-bd_sf"/>
</dbReference>
<evidence type="ECO:0000259" key="1">
    <source>
        <dbReference type="Pfam" id="PF07992"/>
    </source>
</evidence>
<dbReference type="InterPro" id="IPR049516">
    <property type="entry name" value="FAD-depend_C"/>
</dbReference>
<dbReference type="AlphaFoldDB" id="E3H955"/>
<evidence type="ECO:0000313" key="3">
    <source>
        <dbReference type="EMBL" id="ADO82754.1"/>
    </source>
</evidence>
<name>E3H955_ILYPC</name>
<organism evidence="3 4">
    <name type="scientific">Ilyobacter polytropus (strain ATCC 51220 / DSM 2926 / LMG 16218 / CuHBu1)</name>
    <dbReference type="NCBI Taxonomy" id="572544"/>
    <lineage>
        <taxon>Bacteria</taxon>
        <taxon>Fusobacteriati</taxon>
        <taxon>Fusobacteriota</taxon>
        <taxon>Fusobacteriia</taxon>
        <taxon>Fusobacteriales</taxon>
        <taxon>Fusobacteriaceae</taxon>
        <taxon>Ilyobacter</taxon>
    </lineage>
</organism>
<dbReference type="RefSeq" id="WP_013387422.1">
    <property type="nucleotide sequence ID" value="NC_014632.1"/>
</dbReference>
<dbReference type="PANTHER" id="PTHR42842">
    <property type="entry name" value="FAD/NAD(P)-BINDING OXIDOREDUCTASE"/>
    <property type="match status" value="1"/>
</dbReference>
<gene>
    <name evidence="3" type="ordered locus">Ilyop_0972</name>
</gene>
<dbReference type="OrthoDB" id="9772594at2"/>
<dbReference type="eggNOG" id="COG2509">
    <property type="taxonomic scope" value="Bacteria"/>
</dbReference>
<keyword evidence="4" id="KW-1185">Reference proteome</keyword>
<dbReference type="PIRSF" id="PIRSF038984">
    <property type="entry name" value="FAD_binding_protein"/>
    <property type="match status" value="1"/>
</dbReference>
<dbReference type="PANTHER" id="PTHR42842:SF3">
    <property type="entry name" value="FAD_NAD(P)-BINDING OXIDOREDUCTASE FAMILY PROTEIN"/>
    <property type="match status" value="1"/>
</dbReference>
<dbReference type="Pfam" id="PF07992">
    <property type="entry name" value="Pyr_redox_2"/>
    <property type="match status" value="1"/>
</dbReference>
<sequence>MKVAINNIMVSIEKDQKKALIKEIEKRGIRKNNIGHIEYEKKSIDSRKKKDIKLVYNISVTLEKELDLNRLNNVSLINEKIFPKRKVKDNMGKIAIIGTGPAGLFAALRLCEYGYEPLIFERGKKVDERHKSVDLFYTMDQLDEDSNIQFGEGGAGTYSDGKLNTRIKSEYINKVFKELVDHGAQKEIMWDYKPHVGTDVLKDVVKNLREKIISMGGKFYFETKMTDIDVINGKIKKIEIQNKNKSRESIEVDHLLLCIGHSARDTYQMLHERGIYMENKAFAVGARIEHPRADIDRMQYGDYADHPLLGAATYNMAYNNKAEERGIFSFCMCPGGEIVNAASENGGTLVNGMSNSTRDGEFSNSALVVAVKENEFGEELFSGMKFQRELEKKAYDTISNYGALYQRAEDFLKNQKSSMEIESSYKMRLESHNLNDFFPEFISRNMKMALEHWGKNKYFLSPRANLIGPETRTSAPVRITRKESGDSVSVQGVYPVGEGAGYAGGIMSAAVDGLKIVDLVFTEVIE</sequence>
<dbReference type="InterPro" id="IPR023753">
    <property type="entry name" value="FAD/NAD-binding_dom"/>
</dbReference>
<reference evidence="3 4" key="1">
    <citation type="journal article" date="2010" name="Stand. Genomic Sci.">
        <title>Complete genome sequence of Ilyobacter polytropus type strain (CuHbu1).</title>
        <authorList>
            <person name="Sikorski J."/>
            <person name="Chertkov O."/>
            <person name="Lapidus A."/>
            <person name="Nolan M."/>
            <person name="Lucas S."/>
            <person name="Del Rio T.G."/>
            <person name="Tice H."/>
            <person name="Cheng J.F."/>
            <person name="Tapia R."/>
            <person name="Han C."/>
            <person name="Goodwin L."/>
            <person name="Pitluck S."/>
            <person name="Liolios K."/>
            <person name="Ivanova N."/>
            <person name="Mavromatis K."/>
            <person name="Mikhailova N."/>
            <person name="Pati A."/>
            <person name="Chen A."/>
            <person name="Palaniappan K."/>
            <person name="Land M."/>
            <person name="Hauser L."/>
            <person name="Chang Y.J."/>
            <person name="Jeffries C.D."/>
            <person name="Brambilla E."/>
            <person name="Yasawong M."/>
            <person name="Rohde M."/>
            <person name="Pukall R."/>
            <person name="Spring S."/>
            <person name="Goker M."/>
            <person name="Woyke T."/>
            <person name="Bristow J."/>
            <person name="Eisen J.A."/>
            <person name="Markowitz V."/>
            <person name="Hugenholtz P."/>
            <person name="Kyrpides N.C."/>
            <person name="Klenk H.P."/>
        </authorList>
    </citation>
    <scope>NUCLEOTIDE SEQUENCE [LARGE SCALE GENOMIC DNA]</scope>
    <source>
        <strain evidence="4">ATCC 51220 / DSM 2926 / LMG 16218 / CuHBu1</strain>
    </source>
</reference>
<dbReference type="SUPFAM" id="SSF51905">
    <property type="entry name" value="FAD/NAD(P)-binding domain"/>
    <property type="match status" value="1"/>
</dbReference>